<keyword evidence="3 6" id="KW-0812">Transmembrane</keyword>
<dbReference type="SUPFAM" id="SSF103481">
    <property type="entry name" value="Multidrug resistance efflux transporter EmrE"/>
    <property type="match status" value="2"/>
</dbReference>
<protein>
    <submittedName>
        <fullName evidence="8">EamA family transporter</fullName>
    </submittedName>
</protein>
<dbReference type="InterPro" id="IPR037185">
    <property type="entry name" value="EmrE-like"/>
</dbReference>
<dbReference type="RefSeq" id="WP_002284821.1">
    <property type="nucleotide sequence ID" value="NZ_CBCRTG010000004.1"/>
</dbReference>
<dbReference type="InterPro" id="IPR050638">
    <property type="entry name" value="AA-Vitamin_Transporters"/>
</dbReference>
<evidence type="ECO:0000256" key="1">
    <source>
        <dbReference type="ARBA" id="ARBA00004127"/>
    </source>
</evidence>
<comment type="similarity">
    <text evidence="2">Belongs to the EamA transporter family.</text>
</comment>
<feature type="transmembrane region" description="Helical" evidence="6">
    <location>
        <begin position="74"/>
        <end position="98"/>
    </location>
</feature>
<dbReference type="AlphaFoldDB" id="A0AAX1K1L5"/>
<feature type="transmembrane region" description="Helical" evidence="6">
    <location>
        <begin position="224"/>
        <end position="245"/>
    </location>
</feature>
<name>A0AAX1K1L5_STRMG</name>
<evidence type="ECO:0000256" key="3">
    <source>
        <dbReference type="ARBA" id="ARBA00022692"/>
    </source>
</evidence>
<dbReference type="Pfam" id="PF00892">
    <property type="entry name" value="EamA"/>
    <property type="match status" value="2"/>
</dbReference>
<evidence type="ECO:0000259" key="7">
    <source>
        <dbReference type="Pfam" id="PF00892"/>
    </source>
</evidence>
<dbReference type="GO" id="GO:0016020">
    <property type="term" value="C:membrane"/>
    <property type="evidence" value="ECO:0007669"/>
    <property type="project" value="UniProtKB-SubCell"/>
</dbReference>
<dbReference type="PANTHER" id="PTHR32322">
    <property type="entry name" value="INNER MEMBRANE TRANSPORTER"/>
    <property type="match status" value="1"/>
</dbReference>
<feature type="transmembrane region" description="Helical" evidence="6">
    <location>
        <begin position="41"/>
        <end position="62"/>
    </location>
</feature>
<evidence type="ECO:0000256" key="5">
    <source>
        <dbReference type="ARBA" id="ARBA00023136"/>
    </source>
</evidence>
<feature type="transmembrane region" description="Helical" evidence="6">
    <location>
        <begin position="279"/>
        <end position="298"/>
    </location>
</feature>
<sequence length="307" mass="33589">MNFRKSSRVSFLLSITLTTIFMGSSFPTGKYLISLNHAPPFLIGSWRFISAGILMLLLTLLAKGVSKVIPKSNGKVTSGFLLVTVIGILQTTGTMGFLNLAMSKGLSSSMSSIILFTNPLWLAILAHFLLNDKLNKWKILSLFLGIIGVILCLGLDKTAFSVGAFFALLGSFCWSINTVITKRVPFDQGSWVFTGWQLLIGGIGMFVISTFLHEYYNLTQIDTTGWFCFIWLILPASIGSFGLWFHSLKQGGATSASSFLFLVPLFSTIFSMIGLHDRFTLGLVIGGILIIFSLIFVYKSIPDTGGD</sequence>
<feature type="transmembrane region" description="Helical" evidence="6">
    <location>
        <begin position="192"/>
        <end position="212"/>
    </location>
</feature>
<keyword evidence="4 6" id="KW-1133">Transmembrane helix</keyword>
<reference evidence="9" key="1">
    <citation type="submission" date="2020-12" db="EMBL/GenBank/DDBJ databases">
        <authorList>
            <person name="Wen Z.T."/>
        </authorList>
    </citation>
    <scope>NUCLEOTIDE SEQUENCE [LARGE SCALE GENOMIC DNA]</scope>
    <source>
        <strain evidence="9">27-3</strain>
    </source>
</reference>
<dbReference type="EMBL" id="CP066294">
    <property type="protein sequence ID" value="QQL47009.1"/>
    <property type="molecule type" value="Genomic_DNA"/>
</dbReference>
<evidence type="ECO:0000313" key="9">
    <source>
        <dbReference type="Proteomes" id="UP000595884"/>
    </source>
</evidence>
<organism evidence="8 9">
    <name type="scientific">Streptococcus mutans</name>
    <dbReference type="NCBI Taxonomy" id="1309"/>
    <lineage>
        <taxon>Bacteria</taxon>
        <taxon>Bacillati</taxon>
        <taxon>Bacillota</taxon>
        <taxon>Bacilli</taxon>
        <taxon>Lactobacillales</taxon>
        <taxon>Streptococcaceae</taxon>
        <taxon>Streptococcus</taxon>
    </lineage>
</organism>
<gene>
    <name evidence="8" type="ORF">IGS65_008115</name>
</gene>
<proteinExistence type="inferred from homology"/>
<dbReference type="PANTHER" id="PTHR32322:SF2">
    <property type="entry name" value="EAMA DOMAIN-CONTAINING PROTEIN"/>
    <property type="match status" value="1"/>
</dbReference>
<dbReference type="InterPro" id="IPR000620">
    <property type="entry name" value="EamA_dom"/>
</dbReference>
<feature type="transmembrane region" description="Helical" evidence="6">
    <location>
        <begin position="110"/>
        <end position="130"/>
    </location>
</feature>
<evidence type="ECO:0000256" key="6">
    <source>
        <dbReference type="SAM" id="Phobius"/>
    </source>
</evidence>
<feature type="transmembrane region" description="Helical" evidence="6">
    <location>
        <begin position="137"/>
        <end position="156"/>
    </location>
</feature>
<evidence type="ECO:0000256" key="2">
    <source>
        <dbReference type="ARBA" id="ARBA00007362"/>
    </source>
</evidence>
<evidence type="ECO:0000256" key="4">
    <source>
        <dbReference type="ARBA" id="ARBA00022989"/>
    </source>
</evidence>
<dbReference type="Proteomes" id="UP000595884">
    <property type="component" value="Chromosome"/>
</dbReference>
<feature type="transmembrane region" description="Helical" evidence="6">
    <location>
        <begin position="252"/>
        <end position="273"/>
    </location>
</feature>
<feature type="transmembrane region" description="Helical" evidence="6">
    <location>
        <begin position="162"/>
        <end position="180"/>
    </location>
</feature>
<feature type="domain" description="EamA" evidence="7">
    <location>
        <begin position="13"/>
        <end position="152"/>
    </location>
</feature>
<comment type="subcellular location">
    <subcellularLocation>
        <location evidence="1">Endomembrane system</location>
        <topology evidence="1">Multi-pass membrane protein</topology>
    </subcellularLocation>
</comment>
<feature type="domain" description="EamA" evidence="7">
    <location>
        <begin position="163"/>
        <end position="298"/>
    </location>
</feature>
<evidence type="ECO:0000313" key="8">
    <source>
        <dbReference type="EMBL" id="QQL47009.1"/>
    </source>
</evidence>
<accession>A0AAX1K1L5</accession>
<keyword evidence="5 6" id="KW-0472">Membrane</keyword>